<accession>A0A5J4TE79</accession>
<dbReference type="EMBL" id="SNRW01032970">
    <property type="protein sequence ID" value="KAA6356439.1"/>
    <property type="molecule type" value="Genomic_DNA"/>
</dbReference>
<protein>
    <recommendedName>
        <fullName evidence="3">Right handed beta helix domain-containing protein</fullName>
    </recommendedName>
</protein>
<organism evidence="1 2">
    <name type="scientific">Streblomastix strix</name>
    <dbReference type="NCBI Taxonomy" id="222440"/>
    <lineage>
        <taxon>Eukaryota</taxon>
        <taxon>Metamonada</taxon>
        <taxon>Preaxostyla</taxon>
        <taxon>Oxymonadida</taxon>
        <taxon>Streblomastigidae</taxon>
        <taxon>Streblomastix</taxon>
    </lineage>
</organism>
<evidence type="ECO:0000313" key="2">
    <source>
        <dbReference type="Proteomes" id="UP000324800"/>
    </source>
</evidence>
<sequence length="311" mass="34041">ENSEIVHNSLAPITEACAVQIQGLKPQQILIKNSTIGNISPPNNNKQYEFKIILPSGSISQNLINQFQTVNFGVTLNPVAAKTLPNKHFDYLELPFSKEYANIRADSNGLEECTKHRKLKDNSKEFQDLFQLLDTFTENDLRTDDLTISFTGINLQTQANIIQYQPNRAISYNQIDSSLFHVHDGGFITLTRLYIQRSNISGSENAPIAMIISGTGQQSNEIGKNSPGQLVINNCIFEGGNSISSDVWYNLGLAETCNVGYGAAIVTDGQTIVQISGSTIKTFEGPAVRASNGASVTIDKNTILDNNGLRN</sequence>
<evidence type="ECO:0008006" key="3">
    <source>
        <dbReference type="Google" id="ProtNLM"/>
    </source>
</evidence>
<feature type="non-terminal residue" evidence="1">
    <location>
        <position position="1"/>
    </location>
</feature>
<name>A0A5J4TE79_9EUKA</name>
<reference evidence="1 2" key="1">
    <citation type="submission" date="2019-03" db="EMBL/GenBank/DDBJ databases">
        <title>Single cell metagenomics reveals metabolic interactions within the superorganism composed of flagellate Streblomastix strix and complex community of Bacteroidetes bacteria on its surface.</title>
        <authorList>
            <person name="Treitli S.C."/>
            <person name="Kolisko M."/>
            <person name="Husnik F."/>
            <person name="Keeling P."/>
            <person name="Hampl V."/>
        </authorList>
    </citation>
    <scope>NUCLEOTIDE SEQUENCE [LARGE SCALE GENOMIC DNA]</scope>
    <source>
        <strain evidence="1">ST1C</strain>
    </source>
</reference>
<comment type="caution">
    <text evidence="1">The sequence shown here is derived from an EMBL/GenBank/DDBJ whole genome shotgun (WGS) entry which is preliminary data.</text>
</comment>
<evidence type="ECO:0000313" key="1">
    <source>
        <dbReference type="EMBL" id="KAA6356439.1"/>
    </source>
</evidence>
<proteinExistence type="predicted"/>
<dbReference type="Proteomes" id="UP000324800">
    <property type="component" value="Unassembled WGS sequence"/>
</dbReference>
<dbReference type="AlphaFoldDB" id="A0A5J4TE79"/>
<gene>
    <name evidence="1" type="ORF">EZS28_048034</name>
</gene>